<gene>
    <name evidence="1" type="ORF">chiPu_0015419</name>
</gene>
<evidence type="ECO:0000313" key="1">
    <source>
        <dbReference type="EMBL" id="GCC36919.1"/>
    </source>
</evidence>
<protein>
    <submittedName>
        <fullName evidence="1">Uncharacterized protein</fullName>
    </submittedName>
</protein>
<comment type="caution">
    <text evidence="1">The sequence shown here is derived from an EMBL/GenBank/DDBJ whole genome shotgun (WGS) entry which is preliminary data.</text>
</comment>
<organism evidence="1 2">
    <name type="scientific">Chiloscyllium punctatum</name>
    <name type="common">Brownbanded bambooshark</name>
    <name type="synonym">Hemiscyllium punctatum</name>
    <dbReference type="NCBI Taxonomy" id="137246"/>
    <lineage>
        <taxon>Eukaryota</taxon>
        <taxon>Metazoa</taxon>
        <taxon>Chordata</taxon>
        <taxon>Craniata</taxon>
        <taxon>Vertebrata</taxon>
        <taxon>Chondrichthyes</taxon>
        <taxon>Elasmobranchii</taxon>
        <taxon>Galeomorphii</taxon>
        <taxon>Galeoidea</taxon>
        <taxon>Orectolobiformes</taxon>
        <taxon>Hemiscylliidae</taxon>
        <taxon>Chiloscyllium</taxon>
    </lineage>
</organism>
<accession>A0A401T2N3</accession>
<dbReference type="STRING" id="137246.A0A401T2N3"/>
<dbReference type="EMBL" id="BEZZ01000909">
    <property type="protein sequence ID" value="GCC36919.1"/>
    <property type="molecule type" value="Genomic_DNA"/>
</dbReference>
<name>A0A401T2N3_CHIPU</name>
<proteinExistence type="predicted"/>
<reference evidence="1 2" key="1">
    <citation type="journal article" date="2018" name="Nat. Ecol. Evol.">
        <title>Shark genomes provide insights into elasmobranch evolution and the origin of vertebrates.</title>
        <authorList>
            <person name="Hara Y"/>
            <person name="Yamaguchi K"/>
            <person name="Onimaru K"/>
            <person name="Kadota M"/>
            <person name="Koyanagi M"/>
            <person name="Keeley SD"/>
            <person name="Tatsumi K"/>
            <person name="Tanaka K"/>
            <person name="Motone F"/>
            <person name="Kageyama Y"/>
            <person name="Nozu R"/>
            <person name="Adachi N"/>
            <person name="Nishimura O"/>
            <person name="Nakagawa R"/>
            <person name="Tanegashima C"/>
            <person name="Kiyatake I"/>
            <person name="Matsumoto R"/>
            <person name="Murakumo K"/>
            <person name="Nishida K"/>
            <person name="Terakita A"/>
            <person name="Kuratani S"/>
            <person name="Sato K"/>
            <person name="Hyodo S Kuraku.S."/>
        </authorList>
    </citation>
    <scope>NUCLEOTIDE SEQUENCE [LARGE SCALE GENOMIC DNA]</scope>
</reference>
<dbReference type="OrthoDB" id="8964826at2759"/>
<sequence length="82" mass="9351">MQIRCVKPVLTQVKTCPEQAVSALQDCIEHTNRYRFDEAASDCDSINLEEYTVSTVYTVICFINKCSEDVTVSRAVFNQKPR</sequence>
<evidence type="ECO:0000313" key="2">
    <source>
        <dbReference type="Proteomes" id="UP000287033"/>
    </source>
</evidence>
<dbReference type="AlphaFoldDB" id="A0A401T2N3"/>
<dbReference type="Proteomes" id="UP000287033">
    <property type="component" value="Unassembled WGS sequence"/>
</dbReference>
<keyword evidence="2" id="KW-1185">Reference proteome</keyword>